<keyword evidence="13 17" id="KW-0464">Manganese</keyword>
<feature type="binding site" evidence="17">
    <location>
        <position position="9"/>
    </location>
    <ligand>
        <name>a divalent metal cation</name>
        <dbReference type="ChEBI" id="CHEBI:60240"/>
        <label>1</label>
        <note>catalytic</note>
    </ligand>
</feature>
<keyword evidence="8 17" id="KW-0479">Metal-binding</keyword>
<evidence type="ECO:0000313" key="21">
    <source>
        <dbReference type="EMBL" id="QLH51937.1"/>
    </source>
</evidence>
<dbReference type="GO" id="GO:0008408">
    <property type="term" value="F:3'-5' exonuclease activity"/>
    <property type="evidence" value="ECO:0007669"/>
    <property type="project" value="TreeGrafter"/>
</dbReference>
<evidence type="ECO:0000256" key="13">
    <source>
        <dbReference type="ARBA" id="ARBA00023211"/>
    </source>
</evidence>
<dbReference type="GO" id="GO:0005829">
    <property type="term" value="C:cytosol"/>
    <property type="evidence" value="ECO:0007669"/>
    <property type="project" value="TreeGrafter"/>
</dbReference>
<dbReference type="SUPFAM" id="SSF53098">
    <property type="entry name" value="Ribonuclease H-like"/>
    <property type="match status" value="1"/>
</dbReference>
<dbReference type="InterPro" id="IPR006309">
    <property type="entry name" value="DnaQ_proteo"/>
</dbReference>
<feature type="binding site" evidence="16">
    <location>
        <position position="157"/>
    </location>
    <ligand>
        <name>substrate</name>
    </ligand>
</feature>
<accession>A0A7D5SF41</accession>
<dbReference type="NCBIfam" id="NF004316">
    <property type="entry name" value="PRK05711.1"/>
    <property type="match status" value="1"/>
</dbReference>
<feature type="binding site" evidence="17">
    <location>
        <position position="157"/>
    </location>
    <ligand>
        <name>a divalent metal cation</name>
        <dbReference type="ChEBI" id="CHEBI:60240"/>
        <label>1</label>
        <note>catalytic</note>
    </ligand>
</feature>
<dbReference type="GO" id="GO:0045004">
    <property type="term" value="P:DNA replication proofreading"/>
    <property type="evidence" value="ECO:0007669"/>
    <property type="project" value="TreeGrafter"/>
</dbReference>
<evidence type="ECO:0000256" key="7">
    <source>
        <dbReference type="ARBA" id="ARBA00022722"/>
    </source>
</evidence>
<keyword evidence="5 18" id="KW-0548">Nucleotidyltransferase</keyword>
<comment type="cofactor">
    <cofactor evidence="1 18">
        <name>Mn(2+)</name>
        <dbReference type="ChEBI" id="CHEBI:29035"/>
    </cofactor>
</comment>
<dbReference type="InterPro" id="IPR036397">
    <property type="entry name" value="RNaseH_sf"/>
</dbReference>
<evidence type="ECO:0000256" key="11">
    <source>
        <dbReference type="ARBA" id="ARBA00022842"/>
    </source>
</evidence>
<reference evidence="21" key="3">
    <citation type="submission" date="2020-06" db="EMBL/GenBank/DDBJ databases">
        <authorList>
            <person name="Arumugam K."/>
            <person name="Besarab I."/>
            <person name="Haryono M."/>
            <person name="Bagci C."/>
            <person name="Beier S."/>
            <person name="Buchfink B."/>
            <person name="Gorska A."/>
            <person name="Qiu G."/>
            <person name="Huson D.H."/>
            <person name="Williams R.B."/>
        </authorList>
    </citation>
    <scope>NUCLEOTIDE SEQUENCE</scope>
    <source>
        <strain evidence="21">SSA1</strain>
    </source>
</reference>
<evidence type="ECO:0000256" key="18">
    <source>
        <dbReference type="RuleBase" id="RU364087"/>
    </source>
</evidence>
<dbReference type="Pfam" id="PF00929">
    <property type="entry name" value="RNase_T"/>
    <property type="match status" value="1"/>
</dbReference>
<feature type="domain" description="Exonuclease" evidence="19">
    <location>
        <begin position="2"/>
        <end position="174"/>
    </location>
</feature>
<evidence type="ECO:0000313" key="23">
    <source>
        <dbReference type="Proteomes" id="UP000509684"/>
    </source>
</evidence>
<keyword evidence="22" id="KW-1185">Reference proteome</keyword>
<dbReference type="EC" id="2.7.7.7" evidence="2 18"/>
<keyword evidence="9 18" id="KW-0378">Hydrolase</keyword>
<dbReference type="SMART" id="SM00479">
    <property type="entry name" value="EXOIII"/>
    <property type="match status" value="1"/>
</dbReference>
<dbReference type="GO" id="GO:0003887">
    <property type="term" value="F:DNA-directed DNA polymerase activity"/>
    <property type="evidence" value="ECO:0007669"/>
    <property type="project" value="UniProtKB-KW"/>
</dbReference>
<dbReference type="STRING" id="1453999.AW06_001807"/>
<dbReference type="AlphaFoldDB" id="A0A080M9N2"/>
<comment type="catalytic activity">
    <reaction evidence="14 18">
        <text>DNA(n) + a 2'-deoxyribonucleoside 5'-triphosphate = DNA(n+1) + diphosphate</text>
        <dbReference type="Rhea" id="RHEA:22508"/>
        <dbReference type="Rhea" id="RHEA-COMP:17339"/>
        <dbReference type="Rhea" id="RHEA-COMP:17340"/>
        <dbReference type="ChEBI" id="CHEBI:33019"/>
        <dbReference type="ChEBI" id="CHEBI:61560"/>
        <dbReference type="ChEBI" id="CHEBI:173112"/>
        <dbReference type="EC" id="2.7.7.7"/>
    </reaction>
</comment>
<evidence type="ECO:0000256" key="10">
    <source>
        <dbReference type="ARBA" id="ARBA00022839"/>
    </source>
</evidence>
<evidence type="ECO:0000256" key="17">
    <source>
        <dbReference type="PIRSR" id="PIRSR606309-3"/>
    </source>
</evidence>
<evidence type="ECO:0000256" key="5">
    <source>
        <dbReference type="ARBA" id="ARBA00022695"/>
    </source>
</evidence>
<evidence type="ECO:0000256" key="8">
    <source>
        <dbReference type="ARBA" id="ARBA00022723"/>
    </source>
</evidence>
<evidence type="ECO:0000256" key="14">
    <source>
        <dbReference type="ARBA" id="ARBA00049244"/>
    </source>
</evidence>
<dbReference type="PANTHER" id="PTHR30231">
    <property type="entry name" value="DNA POLYMERASE III SUBUNIT EPSILON"/>
    <property type="match status" value="1"/>
</dbReference>
<evidence type="ECO:0000256" key="15">
    <source>
        <dbReference type="PIRSR" id="PIRSR606309-1"/>
    </source>
</evidence>
<comment type="function">
    <text evidence="18">DNA polymerase III is a complex, multichain enzyme responsible for most of the replicative synthesis in bacteria. The epsilon subunit contain the editing function and is a proofreading 3'-5' exonuclease.</text>
</comment>
<evidence type="ECO:0000313" key="20">
    <source>
        <dbReference type="EMBL" id="KFB77150.1"/>
    </source>
</evidence>
<keyword evidence="6 18" id="KW-0235">DNA replication</keyword>
<gene>
    <name evidence="18 20" type="primary">dnaQ</name>
    <name evidence="20" type="ORF">AW06_001807</name>
    <name evidence="21" type="ORF">HWD57_20735</name>
</gene>
<evidence type="ECO:0000256" key="6">
    <source>
        <dbReference type="ARBA" id="ARBA00022705"/>
    </source>
</evidence>
<dbReference type="Gene3D" id="3.30.420.10">
    <property type="entry name" value="Ribonuclease H-like superfamily/Ribonuclease H"/>
    <property type="match status" value="1"/>
</dbReference>
<accession>A0A080M9N2</accession>
<evidence type="ECO:0000313" key="22">
    <source>
        <dbReference type="Proteomes" id="UP000021315"/>
    </source>
</evidence>
<reference evidence="20 22" key="1">
    <citation type="submission" date="2014-02" db="EMBL/GenBank/DDBJ databases">
        <title>Expanding our view of genomic diversity in Candidatus Accumulibacter clades.</title>
        <authorList>
            <person name="Skennerton C.T."/>
            <person name="Barr J.J."/>
            <person name="Slater F.R."/>
            <person name="Bond P.L."/>
            <person name="Tyson G.W."/>
        </authorList>
    </citation>
    <scope>NUCLEOTIDE SEQUENCE [LARGE SCALE GENOMIC DNA]</scope>
    <source>
        <strain evidence="22">SK-02</strain>
    </source>
</reference>
<feature type="active site" description="Proton acceptor" evidence="15">
    <location>
        <position position="152"/>
    </location>
</feature>
<keyword evidence="10 18" id="KW-0269">Exonuclease</keyword>
<dbReference type="InterPro" id="IPR006054">
    <property type="entry name" value="DnaQ"/>
</dbReference>
<sequence>MRQIFLDTETTGLEHKLGHRIIEIAGVEMRNRRLTNRHFHSYLNPERDIDAGALSVHGISREFLLDKPRFADIAAEFLGFVRDAELVIHNAVFDVGFLNAELTRLNMAPVEEVCAGICDTLRMAKDLHPGKKNNLNALCDRYGIDNSHRTLHGALLDAEILAEVYLAMTRGQESLIIDLGDDKANGNETAGITPAGSQCRAQLIRRASPEEIILHEQLLAAIDQASKGQCLWLQIENNG</sequence>
<comment type="subunit">
    <text evidence="18">DNA polymerase III contains a core (composed of alpha, epsilon and theta chains) that associates with a tau subunit. This core dimerizes to form the POLIII' complex. PolIII' associates with the gamma complex (composed of gamma, delta, delta', psi and chi chains) and with the beta chain to form the complete DNA polymerase III complex.</text>
</comment>
<dbReference type="EMBL" id="JDST02000033">
    <property type="protein sequence ID" value="KFB77150.1"/>
    <property type="molecule type" value="Genomic_DNA"/>
</dbReference>
<keyword evidence="12 18" id="KW-0239">DNA-directed DNA polymerase</keyword>
<reference evidence="21 23" key="2">
    <citation type="journal article" date="2019" name="Microbiome">
        <title>Annotated bacterial chromosomes from frame-shift-corrected long-read metagenomic data.</title>
        <authorList>
            <person name="Arumugam K."/>
            <person name="Bagci C."/>
            <person name="Bessarab I."/>
            <person name="Beier S."/>
            <person name="Buchfink B."/>
            <person name="Gorska A."/>
            <person name="Qiu G."/>
            <person name="Huson D.H."/>
            <person name="Williams R.B.H."/>
        </authorList>
    </citation>
    <scope>NUCLEOTIDE SEQUENCE [LARGE SCALE GENOMIC DNA]</scope>
    <source>
        <strain evidence="21">SSA1</strain>
    </source>
</reference>
<evidence type="ECO:0000256" key="9">
    <source>
        <dbReference type="ARBA" id="ARBA00022801"/>
    </source>
</evidence>
<keyword evidence="7 18" id="KW-0540">Nuclease</keyword>
<evidence type="ECO:0000256" key="16">
    <source>
        <dbReference type="PIRSR" id="PIRSR606309-2"/>
    </source>
</evidence>
<dbReference type="CDD" id="cd06131">
    <property type="entry name" value="DNA_pol_III_epsilon_Ecoli_like"/>
    <property type="match status" value="1"/>
</dbReference>
<protein>
    <recommendedName>
        <fullName evidence="3 18">DNA polymerase III subunit epsilon</fullName>
        <ecNumber evidence="2 18">2.7.7.7</ecNumber>
    </recommendedName>
</protein>
<dbReference type="RefSeq" id="WP_034947998.1">
    <property type="nucleotide sequence ID" value="NZ_JDST02000033.1"/>
</dbReference>
<feature type="binding site" evidence="16">
    <location>
        <position position="57"/>
    </location>
    <ligand>
        <name>substrate</name>
    </ligand>
</feature>
<evidence type="ECO:0000256" key="2">
    <source>
        <dbReference type="ARBA" id="ARBA00012417"/>
    </source>
</evidence>
<dbReference type="GO" id="GO:0003677">
    <property type="term" value="F:DNA binding"/>
    <property type="evidence" value="ECO:0007669"/>
    <property type="project" value="InterPro"/>
</dbReference>
<feature type="binding site" evidence="16">
    <location>
        <position position="7"/>
    </location>
    <ligand>
        <name>substrate</name>
    </ligand>
</feature>
<dbReference type="GO" id="GO:0046872">
    <property type="term" value="F:metal ion binding"/>
    <property type="evidence" value="ECO:0007669"/>
    <property type="project" value="UniProtKB-KW"/>
</dbReference>
<evidence type="ECO:0000256" key="3">
    <source>
        <dbReference type="ARBA" id="ARBA00020352"/>
    </source>
</evidence>
<proteinExistence type="predicted"/>
<dbReference type="NCBIfam" id="TIGR01406">
    <property type="entry name" value="dnaQ_proteo"/>
    <property type="match status" value="1"/>
</dbReference>
<dbReference type="InterPro" id="IPR012337">
    <property type="entry name" value="RNaseH-like_sf"/>
</dbReference>
<dbReference type="PANTHER" id="PTHR30231:SF41">
    <property type="entry name" value="DNA POLYMERASE III SUBUNIT EPSILON"/>
    <property type="match status" value="1"/>
</dbReference>
<dbReference type="Proteomes" id="UP000509684">
    <property type="component" value="Chromosome"/>
</dbReference>
<keyword evidence="4 18" id="KW-0808">Transferase</keyword>
<comment type="cofactor">
    <cofactor evidence="17">
        <name>Mg(2+)</name>
        <dbReference type="ChEBI" id="CHEBI:18420"/>
    </cofactor>
    <cofactor evidence="17">
        <name>Mn(2+)</name>
        <dbReference type="ChEBI" id="CHEBI:29035"/>
    </cofactor>
    <text evidence="17">Binds 2 divalent metal cations. Magnesium or manganese.</text>
</comment>
<feature type="binding site" evidence="17">
    <location>
        <position position="7"/>
    </location>
    <ligand>
        <name>a divalent metal cation</name>
        <dbReference type="ChEBI" id="CHEBI:60240"/>
        <label>1</label>
        <note>catalytic</note>
    </ligand>
</feature>
<feature type="binding site" evidence="16">
    <location>
        <position position="9"/>
    </location>
    <ligand>
        <name>substrate</name>
    </ligand>
</feature>
<dbReference type="EMBL" id="CP058708">
    <property type="protein sequence ID" value="QLH51937.1"/>
    <property type="molecule type" value="Genomic_DNA"/>
</dbReference>
<evidence type="ECO:0000256" key="12">
    <source>
        <dbReference type="ARBA" id="ARBA00022932"/>
    </source>
</evidence>
<dbReference type="NCBIfam" id="TIGR00573">
    <property type="entry name" value="dnaq"/>
    <property type="match status" value="1"/>
</dbReference>
<organism evidence="20 22">
    <name type="scientific">Candidatus Accumulibacter cognatus</name>
    <dbReference type="NCBI Taxonomy" id="2954383"/>
    <lineage>
        <taxon>Bacteria</taxon>
        <taxon>Pseudomonadati</taxon>
        <taxon>Pseudomonadota</taxon>
        <taxon>Betaproteobacteria</taxon>
        <taxon>Candidatus Accumulibacter</taxon>
    </lineage>
</organism>
<keyword evidence="11 17" id="KW-0460">Magnesium</keyword>
<dbReference type="Proteomes" id="UP000021315">
    <property type="component" value="Unassembled WGS sequence"/>
</dbReference>
<evidence type="ECO:0000259" key="19">
    <source>
        <dbReference type="SMART" id="SM00479"/>
    </source>
</evidence>
<name>A0A080M9N2_9PROT</name>
<dbReference type="FunFam" id="3.30.420.10:FF:000012">
    <property type="entry name" value="DNA polymerase III subunit epsilon"/>
    <property type="match status" value="1"/>
</dbReference>
<dbReference type="KEGG" id="acog:HWD57_20735"/>
<evidence type="ECO:0000256" key="4">
    <source>
        <dbReference type="ARBA" id="ARBA00022679"/>
    </source>
</evidence>
<evidence type="ECO:0000256" key="1">
    <source>
        <dbReference type="ARBA" id="ARBA00001936"/>
    </source>
</evidence>
<dbReference type="InterPro" id="IPR013520">
    <property type="entry name" value="Ribonucl_H"/>
</dbReference>